<evidence type="ECO:0000313" key="1">
    <source>
        <dbReference type="EnsemblPlants" id="OBART10G15220.1"/>
    </source>
</evidence>
<dbReference type="EnsemblPlants" id="OBART10G15220.1">
    <property type="protein sequence ID" value="OBART10G15220.1"/>
    <property type="gene ID" value="OBART10G15220"/>
</dbReference>
<keyword evidence="2" id="KW-1185">Reference proteome</keyword>
<proteinExistence type="predicted"/>
<organism evidence="1">
    <name type="scientific">Oryza barthii</name>
    <dbReference type="NCBI Taxonomy" id="65489"/>
    <lineage>
        <taxon>Eukaryota</taxon>
        <taxon>Viridiplantae</taxon>
        <taxon>Streptophyta</taxon>
        <taxon>Embryophyta</taxon>
        <taxon>Tracheophyta</taxon>
        <taxon>Spermatophyta</taxon>
        <taxon>Magnoliopsida</taxon>
        <taxon>Liliopsida</taxon>
        <taxon>Poales</taxon>
        <taxon>Poaceae</taxon>
        <taxon>BOP clade</taxon>
        <taxon>Oryzoideae</taxon>
        <taxon>Oryzeae</taxon>
        <taxon>Oryzinae</taxon>
        <taxon>Oryza</taxon>
    </lineage>
</organism>
<evidence type="ECO:0000313" key="2">
    <source>
        <dbReference type="Proteomes" id="UP000026960"/>
    </source>
</evidence>
<dbReference type="PaxDb" id="65489-OBART10G15220.1"/>
<dbReference type="Proteomes" id="UP000026960">
    <property type="component" value="Chromosome 10"/>
</dbReference>
<sequence length="68" mass="6196">MARSRFLATPRLLAAVLGAAVLHGAGGVAAVAMARPLLAGSGGAEPPSAVLAAAPGPAGVVAAAQGAA</sequence>
<dbReference type="AlphaFoldDB" id="A0A0D3HFG5"/>
<dbReference type="Gramene" id="OBART10G15220.1">
    <property type="protein sequence ID" value="OBART10G15220.1"/>
    <property type="gene ID" value="OBART10G15220"/>
</dbReference>
<dbReference type="HOGENOM" id="CLU_2797939_0_0_1"/>
<protein>
    <submittedName>
        <fullName evidence="1">Uncharacterized protein</fullName>
    </submittedName>
</protein>
<reference evidence="1" key="2">
    <citation type="submission" date="2015-03" db="UniProtKB">
        <authorList>
            <consortium name="EnsemblPlants"/>
        </authorList>
    </citation>
    <scope>IDENTIFICATION</scope>
</reference>
<reference evidence="1" key="1">
    <citation type="journal article" date="2009" name="Rice">
        <title>De Novo Next Generation Sequencing of Plant Genomes.</title>
        <authorList>
            <person name="Rounsley S."/>
            <person name="Marri P.R."/>
            <person name="Yu Y."/>
            <person name="He R."/>
            <person name="Sisneros N."/>
            <person name="Goicoechea J.L."/>
            <person name="Lee S.J."/>
            <person name="Angelova A."/>
            <person name="Kudrna D."/>
            <person name="Luo M."/>
            <person name="Affourtit J."/>
            <person name="Desany B."/>
            <person name="Knight J."/>
            <person name="Niazi F."/>
            <person name="Egholm M."/>
            <person name="Wing R.A."/>
        </authorList>
    </citation>
    <scope>NUCLEOTIDE SEQUENCE [LARGE SCALE GENOMIC DNA]</scope>
    <source>
        <strain evidence="1">cv. IRGC 105608</strain>
    </source>
</reference>
<accession>A0A0D3HFG5</accession>
<name>A0A0D3HFG5_9ORYZ</name>